<feature type="chain" id="PRO_5004061541" evidence="1">
    <location>
        <begin position="48"/>
        <end position="602"/>
    </location>
</feature>
<dbReference type="SUPFAM" id="SSF51556">
    <property type="entry name" value="Metallo-dependent hydrolases"/>
    <property type="match status" value="1"/>
</dbReference>
<dbReference type="KEGG" id="aol:S58_15830"/>
<evidence type="ECO:0000313" key="3">
    <source>
        <dbReference type="EMBL" id="BAM87591.1"/>
    </source>
</evidence>
<dbReference type="Gene3D" id="3.10.310.70">
    <property type="match status" value="1"/>
</dbReference>
<keyword evidence="1" id="KW-0732">Signal</keyword>
<dbReference type="InterPro" id="IPR033932">
    <property type="entry name" value="YtcJ-like"/>
</dbReference>
<dbReference type="RefSeq" id="WP_015664720.1">
    <property type="nucleotide sequence ID" value="NC_020453.1"/>
</dbReference>
<dbReference type="EMBL" id="AP012603">
    <property type="protein sequence ID" value="BAM87591.1"/>
    <property type="molecule type" value="Genomic_DNA"/>
</dbReference>
<dbReference type="PANTHER" id="PTHR22642:SF2">
    <property type="entry name" value="PROTEIN LONG AFTER FAR-RED 3"/>
    <property type="match status" value="1"/>
</dbReference>
<accession>M4Z406</accession>
<feature type="domain" description="Amidohydrolase 3" evidence="2">
    <location>
        <begin position="98"/>
        <end position="598"/>
    </location>
</feature>
<dbReference type="Pfam" id="PF07969">
    <property type="entry name" value="Amidohydro_3"/>
    <property type="match status" value="1"/>
</dbReference>
<dbReference type="eggNOG" id="COG1574">
    <property type="taxonomic scope" value="Bacteria"/>
</dbReference>
<protein>
    <submittedName>
        <fullName evidence="3">Exoenzymes regulatory protein AepA</fullName>
    </submittedName>
</protein>
<evidence type="ECO:0000256" key="1">
    <source>
        <dbReference type="SAM" id="SignalP"/>
    </source>
</evidence>
<evidence type="ECO:0000313" key="4">
    <source>
        <dbReference type="Proteomes" id="UP000011841"/>
    </source>
</evidence>
<name>M4Z406_9BRAD</name>
<dbReference type="CDD" id="cd01300">
    <property type="entry name" value="YtcJ_like"/>
    <property type="match status" value="1"/>
</dbReference>
<gene>
    <name evidence="3" type="ORF">S58_15830</name>
</gene>
<dbReference type="STRING" id="1245469.S58_15830"/>
<dbReference type="InterPro" id="IPR006311">
    <property type="entry name" value="TAT_signal"/>
</dbReference>
<keyword evidence="4" id="KW-1185">Reference proteome</keyword>
<dbReference type="InterPro" id="IPR011059">
    <property type="entry name" value="Metal-dep_hydrolase_composite"/>
</dbReference>
<organism evidence="3 4">
    <name type="scientific">Bradyrhizobium oligotrophicum S58</name>
    <dbReference type="NCBI Taxonomy" id="1245469"/>
    <lineage>
        <taxon>Bacteria</taxon>
        <taxon>Pseudomonadati</taxon>
        <taxon>Pseudomonadota</taxon>
        <taxon>Alphaproteobacteria</taxon>
        <taxon>Hyphomicrobiales</taxon>
        <taxon>Nitrobacteraceae</taxon>
        <taxon>Bradyrhizobium</taxon>
    </lineage>
</organism>
<dbReference type="GeneID" id="301815521"/>
<evidence type="ECO:0000259" key="2">
    <source>
        <dbReference type="Pfam" id="PF07969"/>
    </source>
</evidence>
<dbReference type="SUPFAM" id="SSF51338">
    <property type="entry name" value="Composite domain of metallo-dependent hydrolases"/>
    <property type="match status" value="1"/>
</dbReference>
<dbReference type="Gene3D" id="3.20.20.140">
    <property type="entry name" value="Metal-dependent hydrolases"/>
    <property type="match status" value="1"/>
</dbReference>
<reference evidence="3 4" key="1">
    <citation type="journal article" date="2013" name="Appl. Environ. Microbiol.">
        <title>Genome analysis suggests that the soil oligotrophic bacterium Agromonas oligotrophica (Bradyrhizobium oligotrophicum) is a nitrogen-fixing symbiont of Aeschynomene indica.</title>
        <authorList>
            <person name="Okubo T."/>
            <person name="Fukushima S."/>
            <person name="Itakura M."/>
            <person name="Oshima K."/>
            <person name="Longtonglang A."/>
            <person name="Teaumroong N."/>
            <person name="Mitsui H."/>
            <person name="Hattori M."/>
            <person name="Hattori R."/>
            <person name="Hattori T."/>
            <person name="Minamisawa K."/>
        </authorList>
    </citation>
    <scope>NUCLEOTIDE SEQUENCE [LARGE SCALE GENOMIC DNA]</scope>
    <source>
        <strain evidence="3 4">S58</strain>
    </source>
</reference>
<dbReference type="InterPro" id="IPR013108">
    <property type="entry name" value="Amidohydro_3"/>
</dbReference>
<proteinExistence type="predicted"/>
<dbReference type="Gene3D" id="2.30.40.10">
    <property type="entry name" value="Urease, subunit C, domain 1"/>
    <property type="match status" value="1"/>
</dbReference>
<dbReference type="HOGENOM" id="CLU_009942_6_1_5"/>
<dbReference type="GO" id="GO:0016810">
    <property type="term" value="F:hydrolase activity, acting on carbon-nitrogen (but not peptide) bonds"/>
    <property type="evidence" value="ECO:0007669"/>
    <property type="project" value="InterPro"/>
</dbReference>
<dbReference type="PATRIC" id="fig|1245469.3.peg.1624"/>
<feature type="signal peptide" evidence="1">
    <location>
        <begin position="1"/>
        <end position="47"/>
    </location>
</feature>
<dbReference type="PROSITE" id="PS51318">
    <property type="entry name" value="TAT"/>
    <property type="match status" value="1"/>
</dbReference>
<dbReference type="PANTHER" id="PTHR22642">
    <property type="entry name" value="IMIDAZOLONEPROPIONASE"/>
    <property type="match status" value="1"/>
</dbReference>
<dbReference type="Proteomes" id="UP000011841">
    <property type="component" value="Chromosome"/>
</dbReference>
<sequence length="602" mass="65874">MCIACGSAIGSLFAASKPEGGGLTRRQMVATSAAAAAFAAAATPAWAASNRTTIFRGGRVYTVEDSLPWAQAVVVKGGTIVYVGDDAGAMKFAGRGADVIDLKGRMLMPGFVEAHWHLCTLAFARGAWVNEEDPERIYAILRDYAKAHSDEKFILGFGWIAGAFPASGPRKEPLDEIFPDRPVLLVSCDLHGYWVNSKLLEVAGITKDTPRDVVPGSSWYEKDPNGAPTGFISEVPALFAVLQALKKHGIEPFGLKSAAAAIEEWQPRLAAAGITTFFDAGFSAWPTEQHHGFDMLVDLEKRGKLLQRVIGCLYHNDPKVDPLPIIRAYRQRYRTQLVKADVLKLLVDGTELSRTAYLLDPYAGKPDWRGEPLLPSPVLNRILRQAHAEGIDTHLHAVGDAAVRMSLDGYEAAFGKNGPGNRRHTICHAFLTAPSDIPRFRKLGVIANTQIQWGVPDTSQRRIREIYGEERWSRMYTFRTFINEGVTVSFGMDALATGSKVVVKPLEAVQAGHTRQEPGKPDGLVHPPATERLSLPELIRGYTINGAYQLRMEDQIGSIKAGKLADLIVLEKNLFDVGPHDIGKVNIQLTMMNGRITHRDGL</sequence>
<dbReference type="InterPro" id="IPR032466">
    <property type="entry name" value="Metal_Hydrolase"/>
</dbReference>
<dbReference type="AlphaFoldDB" id="M4Z406"/>